<name>A0A135NYF4_9HYPH</name>
<evidence type="ECO:0000313" key="2">
    <source>
        <dbReference type="EMBL" id="KXG84169.1"/>
    </source>
</evidence>
<proteinExistence type="predicted"/>
<evidence type="ECO:0000259" key="1">
    <source>
        <dbReference type="Pfam" id="PF18734"/>
    </source>
</evidence>
<reference evidence="2 3" key="1">
    <citation type="submission" date="2015-11" db="EMBL/GenBank/DDBJ databases">
        <title>Draft genome sequence of Agrobacterium sp. R89-1.</title>
        <authorList>
            <person name="Zahradnik J."/>
            <person name="Kyslikova E."/>
            <person name="Palyzova A."/>
            <person name="Kyslik P."/>
        </authorList>
    </citation>
    <scope>NUCLEOTIDE SEQUENCE [LARGE SCALE GENOMIC DNA]</scope>
    <source>
        <strain evidence="2 3">R89-1</strain>
    </source>
</reference>
<dbReference type="InterPro" id="IPR040704">
    <property type="entry name" value="HEPN_AbiU2"/>
</dbReference>
<gene>
    <name evidence="2" type="ORF">ATO67_14315</name>
</gene>
<dbReference type="Pfam" id="PF18734">
    <property type="entry name" value="HEPN_AbiU2"/>
    <property type="match status" value="1"/>
</dbReference>
<dbReference type="Proteomes" id="UP000070498">
    <property type="component" value="Unassembled WGS sequence"/>
</dbReference>
<dbReference type="EMBL" id="LNUW01000038">
    <property type="protein sequence ID" value="KXG84169.1"/>
    <property type="molecule type" value="Genomic_DNA"/>
</dbReference>
<comment type="caution">
    <text evidence="2">The sequence shown here is derived from an EMBL/GenBank/DDBJ whole genome shotgun (WGS) entry which is preliminary data.</text>
</comment>
<evidence type="ECO:0000313" key="3">
    <source>
        <dbReference type="Proteomes" id="UP000070498"/>
    </source>
</evidence>
<keyword evidence="3" id="KW-1185">Reference proteome</keyword>
<dbReference type="AlphaFoldDB" id="A0A135NYF4"/>
<protein>
    <recommendedName>
        <fullName evidence="1">HEPN AbiU2-like domain-containing protein</fullName>
    </recommendedName>
</protein>
<organism evidence="2 3">
    <name type="scientific">Agrobacterium bohemicum</name>
    <dbReference type="NCBI Taxonomy" id="2052828"/>
    <lineage>
        <taxon>Bacteria</taxon>
        <taxon>Pseudomonadati</taxon>
        <taxon>Pseudomonadota</taxon>
        <taxon>Alphaproteobacteria</taxon>
        <taxon>Hyphomicrobiales</taxon>
        <taxon>Rhizobiaceae</taxon>
        <taxon>Rhizobium/Agrobacterium group</taxon>
        <taxon>Agrobacterium</taxon>
    </lineage>
</organism>
<sequence length="300" mass="34146">MGTQAEQQLKLRIDTWREAFNDETTGILKTVNDLLWNYAAFRTAIRIVLLANKDRREKPPINQMMFDLIASGYWSSLLLGVRRLLDKGHLKGDHGVYSIRAVLNDIKACRAKLSRRVYVEVLRDCRYDLSKLEEEQREALKAANGKAVWGDPALTQSQTAHQHFDFLSGISGDKRSPNDLISEDIFERLENRLVALNSISDHVSSHLAHAGNRESRQDKLLDEFDIRDSREALKELVQVAHLVGVWFANEGGAGLATYIGNQFEGLDYPLVSPEDMPDLEENWEATRRDVDSWQIKATDL</sequence>
<accession>A0A135NYF4</accession>
<feature type="domain" description="HEPN AbiU2-like" evidence="1">
    <location>
        <begin position="18"/>
        <end position="230"/>
    </location>
</feature>
<dbReference type="STRING" id="2052828.ATO67_14315"/>